<proteinExistence type="predicted"/>
<feature type="compositionally biased region" description="Basic and acidic residues" evidence="1">
    <location>
        <begin position="67"/>
        <end position="84"/>
    </location>
</feature>
<dbReference type="EMBL" id="SZYD01000004">
    <property type="protein sequence ID" value="KAD6454506.1"/>
    <property type="molecule type" value="Genomic_DNA"/>
</dbReference>
<feature type="region of interest" description="Disordered" evidence="1">
    <location>
        <begin position="31"/>
        <end position="101"/>
    </location>
</feature>
<reference evidence="2 3" key="1">
    <citation type="submission" date="2019-05" db="EMBL/GenBank/DDBJ databases">
        <title>Mikania micrantha, genome provides insights into the molecular mechanism of rapid growth.</title>
        <authorList>
            <person name="Liu B."/>
        </authorList>
    </citation>
    <scope>NUCLEOTIDE SEQUENCE [LARGE SCALE GENOMIC DNA]</scope>
    <source>
        <strain evidence="2">NLD-2019</strain>
        <tissue evidence="2">Leaf</tissue>
    </source>
</reference>
<protein>
    <submittedName>
        <fullName evidence="2">Uncharacterized protein</fullName>
    </submittedName>
</protein>
<evidence type="ECO:0000256" key="1">
    <source>
        <dbReference type="SAM" id="MobiDB-lite"/>
    </source>
</evidence>
<name>A0A5N6PKM5_9ASTR</name>
<evidence type="ECO:0000313" key="2">
    <source>
        <dbReference type="EMBL" id="KAD6454506.1"/>
    </source>
</evidence>
<accession>A0A5N6PKM5</accession>
<feature type="compositionally biased region" description="Basic and acidic residues" evidence="1">
    <location>
        <begin position="158"/>
        <end position="171"/>
    </location>
</feature>
<gene>
    <name evidence="2" type="ORF">E3N88_09212</name>
</gene>
<keyword evidence="3" id="KW-1185">Reference proteome</keyword>
<dbReference type="Proteomes" id="UP000326396">
    <property type="component" value="Linkage Group LG12"/>
</dbReference>
<sequence>MRPSIPAQRLKDFVGQDLVTSEAEFDLYDLDLSLKKPKSSKQPVKPRALPMSAHSSKKNNQHQENLAIEKDEHTKQGQHVDDLRLGATNRANKLEKDNRKLSKQLQDLEASFKQKVKDITEGGKKSANNAIVQSRIKMASPAKVEGLDIWADELSDTEQIKEVESRKIAEGDKEEEATGASVGNPEAGATKKGDENDA</sequence>
<comment type="caution">
    <text evidence="2">The sequence shown here is derived from an EMBL/GenBank/DDBJ whole genome shotgun (WGS) entry which is preliminary data.</text>
</comment>
<dbReference type="AlphaFoldDB" id="A0A5N6PKM5"/>
<evidence type="ECO:0000313" key="3">
    <source>
        <dbReference type="Proteomes" id="UP000326396"/>
    </source>
</evidence>
<feature type="compositionally biased region" description="Basic and acidic residues" evidence="1">
    <location>
        <begin position="189"/>
        <end position="198"/>
    </location>
</feature>
<feature type="region of interest" description="Disordered" evidence="1">
    <location>
        <begin position="151"/>
        <end position="198"/>
    </location>
</feature>
<organism evidence="2 3">
    <name type="scientific">Mikania micrantha</name>
    <name type="common">bitter vine</name>
    <dbReference type="NCBI Taxonomy" id="192012"/>
    <lineage>
        <taxon>Eukaryota</taxon>
        <taxon>Viridiplantae</taxon>
        <taxon>Streptophyta</taxon>
        <taxon>Embryophyta</taxon>
        <taxon>Tracheophyta</taxon>
        <taxon>Spermatophyta</taxon>
        <taxon>Magnoliopsida</taxon>
        <taxon>eudicotyledons</taxon>
        <taxon>Gunneridae</taxon>
        <taxon>Pentapetalae</taxon>
        <taxon>asterids</taxon>
        <taxon>campanulids</taxon>
        <taxon>Asterales</taxon>
        <taxon>Asteraceae</taxon>
        <taxon>Asteroideae</taxon>
        <taxon>Heliantheae alliance</taxon>
        <taxon>Eupatorieae</taxon>
        <taxon>Mikania</taxon>
    </lineage>
</organism>